<organism evidence="4 5">
    <name type="scientific">Xyrichtys novacula</name>
    <name type="common">Pearly razorfish</name>
    <name type="synonym">Hemipteronotus novacula</name>
    <dbReference type="NCBI Taxonomy" id="13765"/>
    <lineage>
        <taxon>Eukaryota</taxon>
        <taxon>Metazoa</taxon>
        <taxon>Chordata</taxon>
        <taxon>Craniata</taxon>
        <taxon>Vertebrata</taxon>
        <taxon>Euteleostomi</taxon>
        <taxon>Actinopterygii</taxon>
        <taxon>Neopterygii</taxon>
        <taxon>Teleostei</taxon>
        <taxon>Neoteleostei</taxon>
        <taxon>Acanthomorphata</taxon>
        <taxon>Eupercaria</taxon>
        <taxon>Labriformes</taxon>
        <taxon>Labridae</taxon>
        <taxon>Xyrichtys</taxon>
    </lineage>
</organism>
<name>A0AAV1EUK0_XYRNO</name>
<keyword evidence="2" id="KW-1133">Transmembrane helix</keyword>
<gene>
    <name evidence="4" type="ORF">XNOV1_A043388</name>
</gene>
<evidence type="ECO:0000313" key="5">
    <source>
        <dbReference type="Proteomes" id="UP001178508"/>
    </source>
</evidence>
<dbReference type="EMBL" id="OY660866">
    <property type="protein sequence ID" value="CAJ1052201.1"/>
    <property type="molecule type" value="Genomic_DNA"/>
</dbReference>
<feature type="region of interest" description="Disordered" evidence="1">
    <location>
        <begin position="633"/>
        <end position="662"/>
    </location>
</feature>
<feature type="transmembrane region" description="Helical" evidence="2">
    <location>
        <begin position="540"/>
        <end position="561"/>
    </location>
</feature>
<sequence length="662" mass="70536">MEYRFLKGFLVVLLIQHSTGEDLPTSIQSSTTLNLQEGQTLPQEQELPPAEVVPVVAPPSLEEVQQAVQEASEQVEGRGAEEVLKELLERVVEAALGQAEGGGEPKAEESLEQETVEEATETNTGEEVSEQRVEEKTEGEDSDPEEAETGVGEQTVAEDEALVDVDVEGKEVIDEVVTTAAESMDDVTKVVETGGSKTEGVEVIGASPDTIVSQEVVEETVAALGVTDGYLVDDAGVEDNKEQVLLLDEKEAAEAEAQVVEEPPAVVEVAVDGETEQETVVESDSSLEEKIGDAGGEEVVVMEESLVEGEAIVPVSDNSEMETAQTAAEEPVDEMKEENILKDTLGSEVEGEEGQLLMEEEAAGEEVEVEEAIARTAEGGETHRDSISEELDLVNESFDDQRAEEEEQNVLEDMHGSENEEQEVLVISAPEPDNGADVSIEQRPENQTPTQSLSFGEVETVENTLDDQTPNHGNKIITPTDEALPNDPAVAEPTPDNFVEGVLAAVPQGEAEELREANEQVEDAAGATGMNELGLESWKIGAISAAVFLVLETVIIIIYILKCRNKNSTPALQRACEEGCVEPEAATGGDCSDDTLPAGNGDTQQIAALDPSDVASTLIQNIEKHQEENAIAMSNLPPSSTVESGTTGPTPDSSQDLRTSTL</sequence>
<feature type="signal peptide" evidence="3">
    <location>
        <begin position="1"/>
        <end position="20"/>
    </location>
</feature>
<feature type="compositionally biased region" description="Acidic residues" evidence="1">
    <location>
        <begin position="137"/>
        <end position="148"/>
    </location>
</feature>
<feature type="region of interest" description="Disordered" evidence="1">
    <location>
        <begin position="96"/>
        <end position="159"/>
    </location>
</feature>
<feature type="region of interest" description="Disordered" evidence="1">
    <location>
        <begin position="432"/>
        <end position="451"/>
    </location>
</feature>
<keyword evidence="2" id="KW-0812">Transmembrane</keyword>
<accession>A0AAV1EUK0</accession>
<reference evidence="4" key="1">
    <citation type="submission" date="2023-08" db="EMBL/GenBank/DDBJ databases">
        <authorList>
            <person name="Alioto T."/>
            <person name="Alioto T."/>
            <person name="Gomez Garrido J."/>
        </authorList>
    </citation>
    <scope>NUCLEOTIDE SEQUENCE</scope>
</reference>
<evidence type="ECO:0000256" key="1">
    <source>
        <dbReference type="SAM" id="MobiDB-lite"/>
    </source>
</evidence>
<keyword evidence="2" id="KW-0472">Membrane</keyword>
<keyword evidence="5" id="KW-1185">Reference proteome</keyword>
<evidence type="ECO:0000256" key="3">
    <source>
        <dbReference type="SAM" id="SignalP"/>
    </source>
</evidence>
<feature type="compositionally biased region" description="Acidic residues" evidence="1">
    <location>
        <begin position="110"/>
        <end position="120"/>
    </location>
</feature>
<evidence type="ECO:0000313" key="4">
    <source>
        <dbReference type="EMBL" id="CAJ1052201.1"/>
    </source>
</evidence>
<dbReference type="Proteomes" id="UP001178508">
    <property type="component" value="Chromosome 3"/>
</dbReference>
<proteinExistence type="predicted"/>
<feature type="compositionally biased region" description="Polar residues" evidence="1">
    <location>
        <begin position="636"/>
        <end position="662"/>
    </location>
</feature>
<keyword evidence="3" id="KW-0732">Signal</keyword>
<dbReference type="AlphaFoldDB" id="A0AAV1EUK0"/>
<evidence type="ECO:0000256" key="2">
    <source>
        <dbReference type="SAM" id="Phobius"/>
    </source>
</evidence>
<feature type="chain" id="PRO_5043965123" evidence="3">
    <location>
        <begin position="21"/>
        <end position="662"/>
    </location>
</feature>
<protein>
    <submittedName>
        <fullName evidence="4">Uncharacterized protein</fullName>
    </submittedName>
</protein>